<evidence type="ECO:0000313" key="2">
    <source>
        <dbReference type="Proteomes" id="UP001195483"/>
    </source>
</evidence>
<reference evidence="1" key="1">
    <citation type="journal article" date="2021" name="Genome Biol. Evol.">
        <title>A High-Quality Reference Genome for a Parasitic Bivalve with Doubly Uniparental Inheritance (Bivalvia: Unionida).</title>
        <authorList>
            <person name="Smith C.H."/>
        </authorList>
    </citation>
    <scope>NUCLEOTIDE SEQUENCE</scope>
    <source>
        <strain evidence="1">CHS0354</strain>
    </source>
</reference>
<protein>
    <submittedName>
        <fullName evidence="1">Uncharacterized protein</fullName>
    </submittedName>
</protein>
<evidence type="ECO:0000313" key="1">
    <source>
        <dbReference type="EMBL" id="KAK3589319.1"/>
    </source>
</evidence>
<dbReference type="Proteomes" id="UP001195483">
    <property type="component" value="Unassembled WGS sequence"/>
</dbReference>
<accession>A0AAE0VT90</accession>
<organism evidence="1 2">
    <name type="scientific">Potamilus streckersoni</name>
    <dbReference type="NCBI Taxonomy" id="2493646"/>
    <lineage>
        <taxon>Eukaryota</taxon>
        <taxon>Metazoa</taxon>
        <taxon>Spiralia</taxon>
        <taxon>Lophotrochozoa</taxon>
        <taxon>Mollusca</taxon>
        <taxon>Bivalvia</taxon>
        <taxon>Autobranchia</taxon>
        <taxon>Heteroconchia</taxon>
        <taxon>Palaeoheterodonta</taxon>
        <taxon>Unionida</taxon>
        <taxon>Unionoidea</taxon>
        <taxon>Unionidae</taxon>
        <taxon>Ambleminae</taxon>
        <taxon>Lampsilini</taxon>
        <taxon>Potamilus</taxon>
    </lineage>
</organism>
<dbReference type="AlphaFoldDB" id="A0AAE0VT90"/>
<comment type="caution">
    <text evidence="1">The sequence shown here is derived from an EMBL/GenBank/DDBJ whole genome shotgun (WGS) entry which is preliminary data.</text>
</comment>
<name>A0AAE0VT90_9BIVA</name>
<proteinExistence type="predicted"/>
<gene>
    <name evidence="1" type="ORF">CHS0354_026976</name>
</gene>
<dbReference type="EMBL" id="JAEAOA010001605">
    <property type="protein sequence ID" value="KAK3589319.1"/>
    <property type="molecule type" value="Genomic_DNA"/>
</dbReference>
<reference evidence="1" key="2">
    <citation type="journal article" date="2021" name="Genome Biol. Evol.">
        <title>Developing a high-quality reference genome for a parasitic bivalve with doubly uniparental inheritance (Bivalvia: Unionida).</title>
        <authorList>
            <person name="Smith C.H."/>
        </authorList>
    </citation>
    <scope>NUCLEOTIDE SEQUENCE</scope>
    <source>
        <strain evidence="1">CHS0354</strain>
        <tissue evidence="1">Mantle</tissue>
    </source>
</reference>
<reference evidence="1" key="3">
    <citation type="submission" date="2023-05" db="EMBL/GenBank/DDBJ databases">
        <authorList>
            <person name="Smith C.H."/>
        </authorList>
    </citation>
    <scope>NUCLEOTIDE SEQUENCE</scope>
    <source>
        <strain evidence="1">CHS0354</strain>
        <tissue evidence="1">Mantle</tissue>
    </source>
</reference>
<sequence length="126" mass="14187">MNTMGRSVQDFTMEDNLADQKSCSVSRDTLIPCRNYGNQGNQSTTSIRSADMPISLRNRSRSNSNSDTCSTPLYQRKKIRIKRKDKNQLVQVHGKVLLVHFHGSYNSEISLNGGGGFTFNTHTFIK</sequence>
<keyword evidence="2" id="KW-1185">Reference proteome</keyword>